<keyword evidence="2" id="KW-1185">Reference proteome</keyword>
<proteinExistence type="predicted"/>
<evidence type="ECO:0008006" key="3">
    <source>
        <dbReference type="Google" id="ProtNLM"/>
    </source>
</evidence>
<gene>
    <name evidence="1" type="ORF">KTO63_16780</name>
</gene>
<dbReference type="PROSITE" id="PS51257">
    <property type="entry name" value="PROKAR_LIPOPROTEIN"/>
    <property type="match status" value="1"/>
</dbReference>
<reference evidence="1" key="1">
    <citation type="submission" date="2021-06" db="EMBL/GenBank/DDBJ databases">
        <authorList>
            <person name="Huq M.A."/>
        </authorList>
    </citation>
    <scope>NUCLEOTIDE SEQUENCE</scope>
    <source>
        <strain evidence="1">MAH-26</strain>
    </source>
</reference>
<name>A0A9E2S969_9BACT</name>
<dbReference type="EMBL" id="JAHSPG010000013">
    <property type="protein sequence ID" value="MBV4358823.1"/>
    <property type="molecule type" value="Genomic_DNA"/>
</dbReference>
<dbReference type="Proteomes" id="UP000812270">
    <property type="component" value="Unassembled WGS sequence"/>
</dbReference>
<dbReference type="RefSeq" id="WP_217792541.1">
    <property type="nucleotide sequence ID" value="NZ_JAHSPG010000013.1"/>
</dbReference>
<evidence type="ECO:0000313" key="1">
    <source>
        <dbReference type="EMBL" id="MBV4358823.1"/>
    </source>
</evidence>
<accession>A0A9E2S969</accession>
<comment type="caution">
    <text evidence="1">The sequence shown here is derived from an EMBL/GenBank/DDBJ whole genome shotgun (WGS) entry which is preliminary data.</text>
</comment>
<organism evidence="1 2">
    <name type="scientific">Pinibacter aurantiacus</name>
    <dbReference type="NCBI Taxonomy" id="2851599"/>
    <lineage>
        <taxon>Bacteria</taxon>
        <taxon>Pseudomonadati</taxon>
        <taxon>Bacteroidota</taxon>
        <taxon>Chitinophagia</taxon>
        <taxon>Chitinophagales</taxon>
        <taxon>Chitinophagaceae</taxon>
        <taxon>Pinibacter</taxon>
    </lineage>
</organism>
<dbReference type="AlphaFoldDB" id="A0A9E2S969"/>
<evidence type="ECO:0000313" key="2">
    <source>
        <dbReference type="Proteomes" id="UP000812270"/>
    </source>
</evidence>
<sequence length="286" mass="32238">MKNNKLKHGTFALLTIVFFSTGCQKLIDYVKKPGNGKDYSDICQVKTVNSDGGDWGADYVFNYNKRGNLESIITSFPTDGNPNVFIFYDKKQRPTQIIYPYRSNPTEPGPVDGWETFGYNSAGQIVRDTSYTFGAIGAGGAPDPSSALIKKISTIQYDGYDRVVGQKDSVFYYGIFNNTNLWAYKYDANGNLAYSARQYHSNELGGTTYNDTIRVMFPYDNKINIRQTNRLWMFLDKNYSVNNSLSGASYNLYGLPLVFDAQQYTLGFNTLLPFVTGKVTVQYDCK</sequence>
<protein>
    <recommendedName>
        <fullName evidence="3">DUF4595 domain-containing protein</fullName>
    </recommendedName>
</protein>